<proteinExistence type="predicted"/>
<organism evidence="1 2">
    <name type="scientific">Rhizoclosmatium globosum</name>
    <dbReference type="NCBI Taxonomy" id="329046"/>
    <lineage>
        <taxon>Eukaryota</taxon>
        <taxon>Fungi</taxon>
        <taxon>Fungi incertae sedis</taxon>
        <taxon>Chytridiomycota</taxon>
        <taxon>Chytridiomycota incertae sedis</taxon>
        <taxon>Chytridiomycetes</taxon>
        <taxon>Chytridiales</taxon>
        <taxon>Chytriomycetaceae</taxon>
        <taxon>Rhizoclosmatium</taxon>
    </lineage>
</organism>
<dbReference type="Proteomes" id="UP000193642">
    <property type="component" value="Unassembled WGS sequence"/>
</dbReference>
<name>A0A1Y2D3Y6_9FUNG</name>
<sequence>MHNEFVVSAITGLPALTVNAKSARIASPQKFTSSHQQLHQKIMSATPTDLNQYLLETQSLFQQSQGESCADSTRQLHQVFGDFKCSLREYLSSRSVRGLDARKHFMRAARKFNERYGAVAPRHRYPQERPAPYPLKQPATFGYLFHCLQPRLYLAPIFG</sequence>
<evidence type="ECO:0000313" key="1">
    <source>
        <dbReference type="EMBL" id="ORY53864.1"/>
    </source>
</evidence>
<dbReference type="EMBL" id="MCGO01000001">
    <property type="protein sequence ID" value="ORY53864.1"/>
    <property type="molecule type" value="Genomic_DNA"/>
</dbReference>
<gene>
    <name evidence="1" type="ORF">BCR33DRAFT_732642</name>
</gene>
<reference evidence="1 2" key="1">
    <citation type="submission" date="2016-07" db="EMBL/GenBank/DDBJ databases">
        <title>Pervasive Adenine N6-methylation of Active Genes in Fungi.</title>
        <authorList>
            <consortium name="DOE Joint Genome Institute"/>
            <person name="Mondo S.J."/>
            <person name="Dannebaum R.O."/>
            <person name="Kuo R.C."/>
            <person name="Labutti K."/>
            <person name="Haridas S."/>
            <person name="Kuo A."/>
            <person name="Salamov A."/>
            <person name="Ahrendt S.R."/>
            <person name="Lipzen A."/>
            <person name="Sullivan W."/>
            <person name="Andreopoulos W.B."/>
            <person name="Clum A."/>
            <person name="Lindquist E."/>
            <person name="Daum C."/>
            <person name="Ramamoorthy G.K."/>
            <person name="Gryganskyi A."/>
            <person name="Culley D."/>
            <person name="Magnuson J.K."/>
            <person name="James T.Y."/>
            <person name="O'Malley M.A."/>
            <person name="Stajich J.E."/>
            <person name="Spatafora J.W."/>
            <person name="Visel A."/>
            <person name="Grigoriev I.V."/>
        </authorList>
    </citation>
    <scope>NUCLEOTIDE SEQUENCE [LARGE SCALE GENOMIC DNA]</scope>
    <source>
        <strain evidence="1 2">JEL800</strain>
    </source>
</reference>
<accession>A0A1Y2D3Y6</accession>
<dbReference type="AlphaFoldDB" id="A0A1Y2D3Y6"/>
<keyword evidence="2" id="KW-1185">Reference proteome</keyword>
<evidence type="ECO:0000313" key="2">
    <source>
        <dbReference type="Proteomes" id="UP000193642"/>
    </source>
</evidence>
<comment type="caution">
    <text evidence="1">The sequence shown here is derived from an EMBL/GenBank/DDBJ whole genome shotgun (WGS) entry which is preliminary data.</text>
</comment>
<protein>
    <submittedName>
        <fullName evidence="1">Uncharacterized protein</fullName>
    </submittedName>
</protein>